<dbReference type="Gene3D" id="1.10.1540.10">
    <property type="entry name" value="BEACH domain"/>
    <property type="match status" value="2"/>
</dbReference>
<dbReference type="InterPro" id="IPR000409">
    <property type="entry name" value="BEACH_dom"/>
</dbReference>
<dbReference type="InParanoid" id="A2D847"/>
<accession>A2D847</accession>
<dbReference type="Pfam" id="PF15787">
    <property type="entry name" value="DUF4704"/>
    <property type="match status" value="1"/>
</dbReference>
<feature type="domain" description="BEACH" evidence="2">
    <location>
        <begin position="2325"/>
        <end position="2544"/>
    </location>
</feature>
<dbReference type="InterPro" id="IPR036372">
    <property type="entry name" value="BEACH_dom_sf"/>
</dbReference>
<evidence type="ECO:0000313" key="3">
    <source>
        <dbReference type="EMBL" id="EAY23480.1"/>
    </source>
</evidence>
<dbReference type="VEuPathDB" id="TrichDB:TVAGG3_1046330"/>
<organism evidence="3 4">
    <name type="scientific">Trichomonas vaginalis (strain ATCC PRA-98 / G3)</name>
    <dbReference type="NCBI Taxonomy" id="412133"/>
    <lineage>
        <taxon>Eukaryota</taxon>
        <taxon>Metamonada</taxon>
        <taxon>Parabasalia</taxon>
        <taxon>Trichomonadida</taxon>
        <taxon>Trichomonadidae</taxon>
        <taxon>Trichomonas</taxon>
    </lineage>
</organism>
<evidence type="ECO:0000256" key="1">
    <source>
        <dbReference type="SAM" id="MobiDB-lite"/>
    </source>
</evidence>
<dbReference type="InterPro" id="IPR015943">
    <property type="entry name" value="WD40/YVTN_repeat-like_dom_sf"/>
</dbReference>
<feature type="compositionally biased region" description="Basic and acidic residues" evidence="1">
    <location>
        <begin position="957"/>
        <end position="980"/>
    </location>
</feature>
<feature type="compositionally biased region" description="Polar residues" evidence="1">
    <location>
        <begin position="906"/>
        <end position="921"/>
    </location>
</feature>
<name>A2D847_TRIV3</name>
<dbReference type="InterPro" id="IPR050865">
    <property type="entry name" value="BEACH_Domain"/>
</dbReference>
<dbReference type="Pfam" id="PF02138">
    <property type="entry name" value="Beach"/>
    <property type="match status" value="2"/>
</dbReference>
<dbReference type="PANTHER" id="PTHR13743">
    <property type="entry name" value="BEIGE/BEACH-RELATED"/>
    <property type="match status" value="1"/>
</dbReference>
<reference evidence="3" key="2">
    <citation type="journal article" date="2007" name="Science">
        <title>Draft genome sequence of the sexually transmitted pathogen Trichomonas vaginalis.</title>
        <authorList>
            <person name="Carlton J.M."/>
            <person name="Hirt R.P."/>
            <person name="Silva J.C."/>
            <person name="Delcher A.L."/>
            <person name="Schatz M."/>
            <person name="Zhao Q."/>
            <person name="Wortman J.R."/>
            <person name="Bidwell S.L."/>
            <person name="Alsmark U.C.M."/>
            <person name="Besteiro S."/>
            <person name="Sicheritz-Ponten T."/>
            <person name="Noel C.J."/>
            <person name="Dacks J.B."/>
            <person name="Foster P.G."/>
            <person name="Simillion C."/>
            <person name="Van de Peer Y."/>
            <person name="Miranda-Saavedra D."/>
            <person name="Barton G.J."/>
            <person name="Westrop G.D."/>
            <person name="Mueller S."/>
            <person name="Dessi D."/>
            <person name="Fiori P.L."/>
            <person name="Ren Q."/>
            <person name="Paulsen I."/>
            <person name="Zhang H."/>
            <person name="Bastida-Corcuera F.D."/>
            <person name="Simoes-Barbosa A."/>
            <person name="Brown M.T."/>
            <person name="Hayes R.D."/>
            <person name="Mukherjee M."/>
            <person name="Okumura C.Y."/>
            <person name="Schneider R."/>
            <person name="Smith A.J."/>
            <person name="Vanacova S."/>
            <person name="Villalvazo M."/>
            <person name="Haas B.J."/>
            <person name="Pertea M."/>
            <person name="Feldblyum T.V."/>
            <person name="Utterback T.R."/>
            <person name="Shu C.L."/>
            <person name="Osoegawa K."/>
            <person name="de Jong P.J."/>
            <person name="Hrdy I."/>
            <person name="Horvathova L."/>
            <person name="Zubacova Z."/>
            <person name="Dolezal P."/>
            <person name="Malik S.B."/>
            <person name="Logsdon J.M. Jr."/>
            <person name="Henze K."/>
            <person name="Gupta A."/>
            <person name="Wang C.C."/>
            <person name="Dunne R.L."/>
            <person name="Upcroft J.A."/>
            <person name="Upcroft P."/>
            <person name="White O."/>
            <person name="Salzberg S.L."/>
            <person name="Tang P."/>
            <person name="Chiu C.-H."/>
            <person name="Lee Y.-S."/>
            <person name="Embley T.M."/>
            <person name="Coombs G.H."/>
            <person name="Mottram J.C."/>
            <person name="Tachezy J."/>
            <person name="Fraser-Liggett C.M."/>
            <person name="Johnson P.J."/>
        </authorList>
    </citation>
    <scope>NUCLEOTIDE SEQUENCE [LARGE SCALE GENOMIC DNA]</scope>
    <source>
        <strain evidence="3">G3</strain>
    </source>
</reference>
<dbReference type="InterPro" id="IPR031570">
    <property type="entry name" value="NBEA/BDCP_DUF4704"/>
</dbReference>
<protein>
    <submittedName>
        <fullName evidence="3">Beige/BEACH domain containing protein</fullName>
    </submittedName>
</protein>
<dbReference type="PANTHER" id="PTHR13743:SF161">
    <property type="entry name" value="BEIGE_BEACH DOMAIN CONTAINING PROTEIN"/>
    <property type="match status" value="1"/>
</dbReference>
<evidence type="ECO:0000259" key="2">
    <source>
        <dbReference type="SMART" id="SM01026"/>
    </source>
</evidence>
<feature type="compositionally biased region" description="Low complexity" evidence="1">
    <location>
        <begin position="930"/>
        <end position="956"/>
    </location>
</feature>
<dbReference type="VEuPathDB" id="TrichDB:TVAG_071440"/>
<feature type="compositionally biased region" description="Basic and acidic residues" evidence="1">
    <location>
        <begin position="991"/>
        <end position="1003"/>
    </location>
</feature>
<dbReference type="InterPro" id="IPR036322">
    <property type="entry name" value="WD40_repeat_dom_sf"/>
</dbReference>
<feature type="region of interest" description="Disordered" evidence="1">
    <location>
        <begin position="906"/>
        <end position="1023"/>
    </location>
</feature>
<dbReference type="SMR" id="A2D847"/>
<feature type="compositionally biased region" description="Basic and acidic residues" evidence="1">
    <location>
        <begin position="1382"/>
        <end position="1425"/>
    </location>
</feature>
<keyword evidence="4" id="KW-1185">Reference proteome</keyword>
<dbReference type="SUPFAM" id="SSF50978">
    <property type="entry name" value="WD40 repeat-like"/>
    <property type="match status" value="1"/>
</dbReference>
<feature type="region of interest" description="Disordered" evidence="1">
    <location>
        <begin position="1382"/>
        <end position="1444"/>
    </location>
</feature>
<proteinExistence type="predicted"/>
<dbReference type="Gene3D" id="2.130.10.10">
    <property type="entry name" value="YVTN repeat-like/Quinoprotein amine dehydrogenase"/>
    <property type="match status" value="1"/>
</dbReference>
<feature type="compositionally biased region" description="Low complexity" evidence="1">
    <location>
        <begin position="1426"/>
        <end position="1438"/>
    </location>
</feature>
<reference evidence="3" key="1">
    <citation type="submission" date="2006-10" db="EMBL/GenBank/DDBJ databases">
        <authorList>
            <person name="Amadeo P."/>
            <person name="Zhao Q."/>
            <person name="Wortman J."/>
            <person name="Fraser-Liggett C."/>
            <person name="Carlton J."/>
        </authorList>
    </citation>
    <scope>NUCLEOTIDE SEQUENCE</scope>
    <source>
        <strain evidence="3">G3</strain>
    </source>
</reference>
<sequence>MENITNSYRFENHPIIQTLKLQVPAGIDEDSLPFDLLTFSSKKIIDENRLISLYNQITSGEKLTQCLSIFEIDFIFNYSCLNRIITAKEHNEMEYYYILHSAVCFCVGYSRNIDPEDVYLILNALFLIKSHPYHEISIYMVSYILFTISADIQRFDLLKILDIVRNILNWKMKIPRTITSSIIFLIYALGTRGPIDSKSETLFLFLSELNCYSNYSISETQAISLYDRCYYGLCSLNINCMTFMYNFITKVPWSVAELYFSKIGYLLANFLHQKDQKYLRNIIPILDDELSYIPQIALDLDKSSSQDGFALEAHQQNNYQLITSISFSSFSEIPSEKLIPCFDIQGSEDLATFHRSKINPKKLPDCFRLNSSLNSMIFNKFHEFSPYSNKYDKLEMKPKTELENLDKFDETAKIISNHVQCLVKLSRNYPRAKLSIYRSFIKVLKSKFDYDLAFSAVLFLTLQSEITDFKELTEIIYPKLFTPNCTIYDYPNGYFPLIQLRYMYFSLLLKWGNLDFLSFLDPMKTTPLLLSELVLYIIHQLDKNEVKLQLFIQIIDFIINAYPSFYNEFQQNQTSRELVTVSRSIFQLVLKLLITNFDLSITFLEKDYFISFILALHFDENIRKEVIHYVIPIWANVSRTSILNFLLLALGSYDNERDVDTEDYFKMITDCLNAAITIIDVRNESPKEYSVLIEKISILLASNTTYDVDVNLALSVMKFLTLISKYSTLSVSERQVFLNFLKKITPGPRDDELFDCHVDLIIGQINHNHLEITQHKYLYNFYSLFGLRAIDFLEKTFLISPINRLMCHLGQIDIRILEEFEEIDDQEINEIDQPIVVKNLSENQSLQNVKLSENQSLQNVKLSENQSLQNVKLSENQSLQNVKLSENQSLQNVKLSENQSLQNVKLSENLQKIPNDGNQKSSNEKDLTTEENLTNLNLQNSDVNKNLSENQNSSLSNEEKEHPNEKMNEALDETSSDKILSENVKNNENLTENKENSNSEEKLSNNVKNHGNLTENVKNDENLSNDVKNDKILMEDKGNQKVKDHKTRSEVSFVCKTEEPKKQLKKLENFFISIAKVASNIRVVYKLISLMSRKHLKMCMRIIIQCLLYKLQYPVASIPFYNNTNLINISKYDEGQNNINLCLWFLYTINSEKTNLFRSDLYDVYLEIYMDKNKIEVISNKEGVISYFEQTFSNLRPNVWSMIIFSFLPRQLTIYCAKEKVTFPISLDVRYTDEMTIGFMSQKPLISPFYLGPINLSYDEISQKDIIEMEEYGPRSHNINNNILSVNIDVSEDHICLQKNGKPNVKLSLNKMPGYLNFADALIRFFTANVLIPLFKKINDFKMKKKVKNVRSIFFTENKNINEKKLGKIDVDKNSYEKCLENNKNLNENESKGKENLDGIKSEESKNLEENESGKFKNLNEKVSDETNSNENNNLDEINPNEKEKIFETKSNEKEKLDENKTIEEMKSDIVKNFEENGNKFTDVTKNFNDNYDYQIQKRTEILIEVIDVFKSLFYVSPSSEVLFYEENGWVLISYLMRQMNPEFLDFNVYLRFCDILNQSQNVNFKHDLIKHILVNPLIWIYTRTEVALVVTHHWFNSLFPNLNFPVSFTHFLGIFLGSIWKCKENEIEALDSIRDQSVKTLVSVAEISFDIKDFDALMNTIVTANDKSIIISMIELLQNLTLSPKQILMKISQKSDRNNKSIEKVTTLFKLYDEEISLAIFRLLSILQTSHIFKTSLFVYQLESFNYHYANHEYSSAFLDQIYNLKDLQPDFIQVCFGLIYYNKNLTKHFLSYLEPNSCFALSKAWSFWPILAAVNCEKPEESQKIFEFVLNCTNKDWECGFLITMIISSSNTFIRQFLTIAAQKIRLLPRFFSEDMISNLLNLCMFYILFRPMPYTNYFFNRICGIENEIFDKNQDFVSLLELSQKPKEYTYGLNFDIDRGNWEDVDLSLACLEIITCIPSQNFNDLGSLFASFILAEKNGNQEVTNYVMKKIIPIFLNMHKPSNPFMSLLQYHMKKAGSTIPFTEKNSISQIEAIPLLLESIKPKVTYFSYELSKLATSILKQRKSCIDQKYSSETSRLPFSIFILENVFEAVDFLKRQTAFQWRHFWARMTLQCAPWEDINAKKPSLFKRDSTLCNFFCPMKMRVIDESEEKHTNYFSRSFSSKFEEIVKNNSEEDDSDEFSTSSSFSLFFSGNGDEDSESDDENEFVSKVLFSDKCQIVKIDRKHEATFVVTKSALVFDYDNEEQRVIESQNISHILRRYFHGNLNGLEVFNFDGESVLVKLHTKNAKEALKVISKRKEYRHCVLQTEDCSEMIEKLNVKQKWIEGKISNFEYLMTLNIFSGRSFNCECFYPVMPWIFQNFETNQLRDFNNLQMKSDEKIFETFLTPKNVFVYNMRVEPFMTKFFAMKEKSFKFNSLKEISEVYSQKVTELTPEFYFDPRIFENKIEESEEEIHKIILPKWANSPLEFVYFSRKYLERVNHLEKWIDLIWGIDQNKNNFDPDLFVDKIPQKGDRYRKEEKMHKYGQIPPQIFTSPHPEKLTYDSTILKEFMSFSVPVDNVLCGFFSPQKQTVFIVTDDGKLLSSNYESEVTEIMKFDISSVQTRKGKFGVITDDENIVFATKNGSLLTIDINKKTQKTISAHFAGVNCISISKRLIVSGGDDTRLHAITSDSLSPLFSVATYDDELTCCHVSQNFHLAIACTHCGNVFAIDTRRREITWQMSLEEGSFPRNVVVTDSWGFIVIHYTTMVEGNEIQKIAVLTIDGEIHETFEVDINVAHIAKLTSRDGFDFVLIVGEKGRIWSFEAFYGEKALNQFANCASPVTNVFVADDNEFIYTITINGRIQIIPSEYAVRNIQV</sequence>
<evidence type="ECO:0000313" key="4">
    <source>
        <dbReference type="Proteomes" id="UP000001542"/>
    </source>
</evidence>
<dbReference type="eggNOG" id="KOG1787">
    <property type="taxonomic scope" value="Eukaryota"/>
</dbReference>
<dbReference type="SUPFAM" id="SSF81837">
    <property type="entry name" value="BEACH domain"/>
    <property type="match status" value="1"/>
</dbReference>
<dbReference type="SUPFAM" id="SSF50729">
    <property type="entry name" value="PH domain-like"/>
    <property type="match status" value="1"/>
</dbReference>
<dbReference type="Proteomes" id="UP000001542">
    <property type="component" value="Unassembled WGS sequence"/>
</dbReference>
<dbReference type="EMBL" id="DS113178">
    <property type="protein sequence ID" value="EAY23480.1"/>
    <property type="molecule type" value="Genomic_DNA"/>
</dbReference>
<dbReference type="KEGG" id="tva:5469044"/>
<gene>
    <name evidence="3" type="ORF">TVAG_071440</name>
</gene>
<dbReference type="STRING" id="5722.A2D847"/>
<dbReference type="SMART" id="SM01026">
    <property type="entry name" value="Beach"/>
    <property type="match status" value="1"/>
</dbReference>